<dbReference type="eggNOG" id="COG0791">
    <property type="taxonomic scope" value="Bacteria"/>
</dbReference>
<comment type="caution">
    <text evidence="1">The sequence shown here is derived from an EMBL/GenBank/DDBJ whole genome shotgun (WGS) entry which is preliminary data.</text>
</comment>
<keyword evidence="2" id="KW-1185">Reference proteome</keyword>
<dbReference type="EMBL" id="JDYK01000003">
    <property type="protein sequence ID" value="EWS82429.1"/>
    <property type="molecule type" value="Genomic_DNA"/>
</dbReference>
<accession>Z9JW48</accession>
<dbReference type="RefSeq" id="WP_198025351.1">
    <property type="nucleotide sequence ID" value="NZ_KK069989.1"/>
</dbReference>
<dbReference type="Proteomes" id="UP000023067">
    <property type="component" value="Unassembled WGS sequence"/>
</dbReference>
<organism evidence="1 2">
    <name type="scientific">Brachybacterium phenoliresistens</name>
    <dbReference type="NCBI Taxonomy" id="396014"/>
    <lineage>
        <taxon>Bacteria</taxon>
        <taxon>Bacillati</taxon>
        <taxon>Actinomycetota</taxon>
        <taxon>Actinomycetes</taxon>
        <taxon>Micrococcales</taxon>
        <taxon>Dermabacteraceae</taxon>
        <taxon>Brachybacterium</taxon>
    </lineage>
</organism>
<dbReference type="AlphaFoldDB" id="Z9JW48"/>
<keyword evidence="1" id="KW-0378">Hydrolase</keyword>
<dbReference type="HOGENOM" id="CLU_134420_0_0_11"/>
<evidence type="ECO:0000313" key="2">
    <source>
        <dbReference type="Proteomes" id="UP000023067"/>
    </source>
</evidence>
<sequence>MPAVTAADLGALPEPATGWPRWVFEAPYDAARHPGAAPDGGALSPEGGANCQLYAYGVLGLLGRTVPPHRSSELWEDPALGHPSPADVADLDLVLFAPEDRAFGAHVGVVLGGGVLHLCREVGVPALWGWEEFAARERYSVVVGRVRVPADPPIQG</sequence>
<gene>
    <name evidence="1" type="ORF">BF93_12640</name>
</gene>
<dbReference type="PATRIC" id="fig|396014.3.peg.1035"/>
<dbReference type="STRING" id="396014.BF93_12640"/>
<reference evidence="1 2" key="1">
    <citation type="submission" date="2014-02" db="EMBL/GenBank/DDBJ databases">
        <title>Genome sequence of Brachybacterium phenoliresistens strain W13A50.</title>
        <authorList>
            <person name="Wang X."/>
        </authorList>
    </citation>
    <scope>NUCLEOTIDE SEQUENCE [LARGE SCALE GENOMIC DNA]</scope>
    <source>
        <strain evidence="1 2">W13A50</strain>
    </source>
</reference>
<dbReference type="GO" id="GO:0016787">
    <property type="term" value="F:hydrolase activity"/>
    <property type="evidence" value="ECO:0007669"/>
    <property type="project" value="UniProtKB-KW"/>
</dbReference>
<proteinExistence type="predicted"/>
<evidence type="ECO:0000313" key="1">
    <source>
        <dbReference type="EMBL" id="EWS82429.1"/>
    </source>
</evidence>
<protein>
    <submittedName>
        <fullName evidence="1">Hydrolase</fullName>
    </submittedName>
</protein>
<name>Z9JW48_9MICO</name>